<feature type="region of interest" description="Disordered" evidence="1">
    <location>
        <begin position="111"/>
        <end position="134"/>
    </location>
</feature>
<dbReference type="PANTHER" id="PTHR35896">
    <property type="entry name" value="IG-LIKE DOMAIN-CONTAINING PROTEIN"/>
    <property type="match status" value="1"/>
</dbReference>
<keyword evidence="2" id="KW-0812">Transmembrane</keyword>
<comment type="caution">
    <text evidence="3">The sequence shown here is derived from an EMBL/GenBank/DDBJ whole genome shotgun (WGS) entry which is preliminary data.</text>
</comment>
<dbReference type="InParanoid" id="A0A2P5HR80"/>
<dbReference type="EMBL" id="MAVT02000930">
    <property type="protein sequence ID" value="POS72767.1"/>
    <property type="molecule type" value="Genomic_DNA"/>
</dbReference>
<feature type="region of interest" description="Disordered" evidence="1">
    <location>
        <begin position="30"/>
        <end position="49"/>
    </location>
</feature>
<evidence type="ECO:0000313" key="3">
    <source>
        <dbReference type="EMBL" id="POS72767.1"/>
    </source>
</evidence>
<dbReference type="AlphaFoldDB" id="A0A2P5HR80"/>
<evidence type="ECO:0000256" key="2">
    <source>
        <dbReference type="SAM" id="Phobius"/>
    </source>
</evidence>
<feature type="compositionally biased region" description="Low complexity" evidence="1">
    <location>
        <begin position="114"/>
        <end position="129"/>
    </location>
</feature>
<protein>
    <submittedName>
        <fullName evidence="3">Uncharacterized protein</fullName>
    </submittedName>
</protein>
<sequence length="271" mass="30639">MSKSNTSFPLLKQLVMQKWKPEGIYEKVGVRDEESPDGFPRADEGQSVSRGTRTRSLISGIVVAVLTVMCIAGIIWWPGRIQDQAIQMAAYDHSHDVHPVHPAIGGSDSHLFEHLGPSSSSEHSPHPLSDGNDTVATCGSTLEEAQALGCHWDLLAAAWLPPACIDQELTEDFRAQGPWRYFADREGTHELVEEELQYRVGKGNEYYTSLRYHKTHCSYQWRKMHRAMERGTKIENKLADYHHTMHCGFVQMQQGDMEDLMTKITVELMTC</sequence>
<dbReference type="OrthoDB" id="3501153at2759"/>
<keyword evidence="4" id="KW-1185">Reference proteome</keyword>
<evidence type="ECO:0000256" key="1">
    <source>
        <dbReference type="SAM" id="MobiDB-lite"/>
    </source>
</evidence>
<dbReference type="InterPro" id="IPR053008">
    <property type="entry name" value="Phomopsin_biosynth_assoc"/>
</dbReference>
<evidence type="ECO:0000313" key="4">
    <source>
        <dbReference type="Proteomes" id="UP000094444"/>
    </source>
</evidence>
<gene>
    <name evidence="3" type="ORF">DHEL01_v208836</name>
</gene>
<keyword evidence="2" id="KW-0472">Membrane</keyword>
<proteinExistence type="predicted"/>
<keyword evidence="2" id="KW-1133">Transmembrane helix</keyword>
<dbReference type="Proteomes" id="UP000094444">
    <property type="component" value="Unassembled WGS sequence"/>
</dbReference>
<organism evidence="3 4">
    <name type="scientific">Diaporthe helianthi</name>
    <dbReference type="NCBI Taxonomy" id="158607"/>
    <lineage>
        <taxon>Eukaryota</taxon>
        <taxon>Fungi</taxon>
        <taxon>Dikarya</taxon>
        <taxon>Ascomycota</taxon>
        <taxon>Pezizomycotina</taxon>
        <taxon>Sordariomycetes</taxon>
        <taxon>Sordariomycetidae</taxon>
        <taxon>Diaporthales</taxon>
        <taxon>Diaporthaceae</taxon>
        <taxon>Diaporthe</taxon>
    </lineage>
</organism>
<accession>A0A2P5HR80</accession>
<feature type="transmembrane region" description="Helical" evidence="2">
    <location>
        <begin position="57"/>
        <end position="77"/>
    </location>
</feature>
<dbReference type="PANTHER" id="PTHR35896:SF3">
    <property type="entry name" value="MAJOR FACILITATOR SUPERFAMILY TRANSPORTER"/>
    <property type="match status" value="1"/>
</dbReference>
<name>A0A2P5HR80_DIAHE</name>
<reference evidence="3" key="1">
    <citation type="submission" date="2017-09" db="EMBL/GenBank/DDBJ databases">
        <title>Polyketide synthases of a Diaporthe helianthi virulent isolate.</title>
        <authorList>
            <person name="Baroncelli R."/>
        </authorList>
    </citation>
    <scope>NUCLEOTIDE SEQUENCE [LARGE SCALE GENOMIC DNA]</scope>
    <source>
        <strain evidence="3">7/96</strain>
    </source>
</reference>